<proteinExistence type="predicted"/>
<evidence type="ECO:0000313" key="2">
    <source>
        <dbReference type="Proteomes" id="UP001269267"/>
    </source>
</evidence>
<organism evidence="1 2">
    <name type="scientific">Vreelandella gomseomensis</name>
    <dbReference type="NCBI Taxonomy" id="370766"/>
    <lineage>
        <taxon>Bacteria</taxon>
        <taxon>Pseudomonadati</taxon>
        <taxon>Pseudomonadota</taxon>
        <taxon>Gammaproteobacteria</taxon>
        <taxon>Oceanospirillales</taxon>
        <taxon>Halomonadaceae</taxon>
        <taxon>Vreelandella</taxon>
    </lineage>
</organism>
<accession>A0ABU1GDT7</accession>
<comment type="caution">
    <text evidence="1">The sequence shown here is derived from an EMBL/GenBank/DDBJ whole genome shotgun (WGS) entry which is preliminary data.</text>
</comment>
<evidence type="ECO:0000313" key="1">
    <source>
        <dbReference type="EMBL" id="MDR5875130.1"/>
    </source>
</evidence>
<protein>
    <submittedName>
        <fullName evidence="1">Uncharacterized protein</fullName>
    </submittedName>
</protein>
<keyword evidence="2" id="KW-1185">Reference proteome</keyword>
<sequence length="92" mass="10148">MTATAQTEGRRHDAAMIHISPDGQTLPVDARVDALTTKVKKITTTDEGKLQIVLESEGMDQEALDQVKELLTLQQQSLVLVSMTPVQRELFS</sequence>
<name>A0ABU1GDT7_9GAMM</name>
<gene>
    <name evidence="1" type="ORF">QC815_09370</name>
</gene>
<dbReference type="EMBL" id="JARWAI010000006">
    <property type="protein sequence ID" value="MDR5875130.1"/>
    <property type="molecule type" value="Genomic_DNA"/>
</dbReference>
<reference evidence="1 2" key="1">
    <citation type="submission" date="2023-04" db="EMBL/GenBank/DDBJ databases">
        <title>A long-awaited taxogenomic arrangement of the family Halomonadaceae.</title>
        <authorList>
            <person name="De La Haba R."/>
            <person name="Chuvochina M."/>
            <person name="Wittouck S."/>
            <person name="Arahal D.R."/>
            <person name="Sanchez-Porro C."/>
            <person name="Hugenholtz P."/>
            <person name="Ventosa A."/>
        </authorList>
    </citation>
    <scope>NUCLEOTIDE SEQUENCE [LARGE SCALE GENOMIC DNA]</scope>
    <source>
        <strain evidence="1 2">DSM 18042</strain>
    </source>
</reference>
<dbReference type="RefSeq" id="WP_309768193.1">
    <property type="nucleotide sequence ID" value="NZ_JARWAI010000006.1"/>
</dbReference>
<dbReference type="Proteomes" id="UP001269267">
    <property type="component" value="Unassembled WGS sequence"/>
</dbReference>